<dbReference type="InterPro" id="IPR009061">
    <property type="entry name" value="DNA-bd_dom_put_sf"/>
</dbReference>
<accession>A0A1S8TFU4</accession>
<dbReference type="OrthoDB" id="9811174at2"/>
<dbReference type="GO" id="GO:0003700">
    <property type="term" value="F:DNA-binding transcription factor activity"/>
    <property type="evidence" value="ECO:0007669"/>
    <property type="project" value="InterPro"/>
</dbReference>
<evidence type="ECO:0000256" key="1">
    <source>
        <dbReference type="ARBA" id="ARBA00022491"/>
    </source>
</evidence>
<keyword evidence="1" id="KW-0678">Repressor</keyword>
<protein>
    <submittedName>
        <fullName evidence="6">HTH-type transcriptional regulator AdhR</fullName>
    </submittedName>
</protein>
<comment type="caution">
    <text evidence="6">The sequence shown here is derived from an EMBL/GenBank/DDBJ whole genome shotgun (WGS) entry which is preliminary data.</text>
</comment>
<keyword evidence="4" id="KW-0804">Transcription</keyword>
<evidence type="ECO:0000259" key="5">
    <source>
        <dbReference type="PROSITE" id="PS50937"/>
    </source>
</evidence>
<dbReference type="RefSeq" id="WP_077847727.1">
    <property type="nucleotide sequence ID" value="NZ_LZZM01000167.1"/>
</dbReference>
<evidence type="ECO:0000256" key="3">
    <source>
        <dbReference type="ARBA" id="ARBA00023125"/>
    </source>
</evidence>
<dbReference type="Pfam" id="PF13411">
    <property type="entry name" value="MerR_1"/>
    <property type="match status" value="1"/>
</dbReference>
<keyword evidence="2" id="KW-0805">Transcription regulation</keyword>
<dbReference type="SUPFAM" id="SSF46955">
    <property type="entry name" value="Putative DNA-binding domain"/>
    <property type="match status" value="1"/>
</dbReference>
<dbReference type="InterPro" id="IPR000551">
    <property type="entry name" value="MerR-type_HTH_dom"/>
</dbReference>
<evidence type="ECO:0000256" key="2">
    <source>
        <dbReference type="ARBA" id="ARBA00023015"/>
    </source>
</evidence>
<evidence type="ECO:0000256" key="4">
    <source>
        <dbReference type="ARBA" id="ARBA00023163"/>
    </source>
</evidence>
<dbReference type="STRING" id="29367.CLPUN_26170"/>
<dbReference type="EMBL" id="LZZM01000167">
    <property type="protein sequence ID" value="OOM76677.1"/>
    <property type="molecule type" value="Genomic_DNA"/>
</dbReference>
<dbReference type="PANTHER" id="PTHR30204">
    <property type="entry name" value="REDOX-CYCLING DRUG-SENSING TRANSCRIPTIONAL ACTIVATOR SOXR"/>
    <property type="match status" value="1"/>
</dbReference>
<dbReference type="PANTHER" id="PTHR30204:SF69">
    <property type="entry name" value="MERR-FAMILY TRANSCRIPTIONAL REGULATOR"/>
    <property type="match status" value="1"/>
</dbReference>
<proteinExistence type="predicted"/>
<dbReference type="InterPro" id="IPR047057">
    <property type="entry name" value="MerR_fam"/>
</dbReference>
<sequence length="123" mass="14455">MGYSIAQVAEKTHLTAHTLRYYEKEGLLPFVDRSSSGNRNFQDKDLEWLELISCLKNTGMSIKKIKEVISLYLEGDETLDIRREIFIRHREEVINQIAELQKNLDKINCKINYYDNICNKNTI</sequence>
<reference evidence="6 7" key="1">
    <citation type="submission" date="2016-05" db="EMBL/GenBank/DDBJ databases">
        <title>Microbial solvent formation.</title>
        <authorList>
            <person name="Poehlein A."/>
            <person name="Montoya Solano J.D."/>
            <person name="Flitsch S."/>
            <person name="Krabben P."/>
            <person name="Duerre P."/>
            <person name="Daniel R."/>
        </authorList>
    </citation>
    <scope>NUCLEOTIDE SEQUENCE [LARGE SCALE GENOMIC DNA]</scope>
    <source>
        <strain evidence="6 7">DSM 2619</strain>
    </source>
</reference>
<name>A0A1S8TFU4_9CLOT</name>
<dbReference type="Gene3D" id="1.10.1660.10">
    <property type="match status" value="1"/>
</dbReference>
<evidence type="ECO:0000313" key="7">
    <source>
        <dbReference type="Proteomes" id="UP000190890"/>
    </source>
</evidence>
<dbReference type="GO" id="GO:0003677">
    <property type="term" value="F:DNA binding"/>
    <property type="evidence" value="ECO:0007669"/>
    <property type="project" value="UniProtKB-KW"/>
</dbReference>
<keyword evidence="3" id="KW-0238">DNA-binding</keyword>
<keyword evidence="7" id="KW-1185">Reference proteome</keyword>
<evidence type="ECO:0000313" key="6">
    <source>
        <dbReference type="EMBL" id="OOM76677.1"/>
    </source>
</evidence>
<dbReference type="PROSITE" id="PS50937">
    <property type="entry name" value="HTH_MERR_2"/>
    <property type="match status" value="1"/>
</dbReference>
<organism evidence="6 7">
    <name type="scientific">Clostridium puniceum</name>
    <dbReference type="NCBI Taxonomy" id="29367"/>
    <lineage>
        <taxon>Bacteria</taxon>
        <taxon>Bacillati</taxon>
        <taxon>Bacillota</taxon>
        <taxon>Clostridia</taxon>
        <taxon>Eubacteriales</taxon>
        <taxon>Clostridiaceae</taxon>
        <taxon>Clostridium</taxon>
    </lineage>
</organism>
<dbReference type="Proteomes" id="UP000190890">
    <property type="component" value="Unassembled WGS sequence"/>
</dbReference>
<dbReference type="SMART" id="SM00422">
    <property type="entry name" value="HTH_MERR"/>
    <property type="match status" value="1"/>
</dbReference>
<gene>
    <name evidence="6" type="primary">adhR_6</name>
    <name evidence="6" type="ORF">CLPUN_26170</name>
</gene>
<feature type="domain" description="HTH merR-type" evidence="5">
    <location>
        <begin position="1"/>
        <end position="71"/>
    </location>
</feature>
<dbReference type="CDD" id="cd01109">
    <property type="entry name" value="HTH_YyaN"/>
    <property type="match status" value="1"/>
</dbReference>
<dbReference type="AlphaFoldDB" id="A0A1S8TFU4"/>